<dbReference type="Pfam" id="PF07738">
    <property type="entry name" value="Sad1_UNC"/>
    <property type="match status" value="1"/>
</dbReference>
<dbReference type="OrthoDB" id="266334at2759"/>
<feature type="compositionally biased region" description="Basic and acidic residues" evidence="11">
    <location>
        <begin position="406"/>
        <end position="415"/>
    </location>
</feature>
<dbReference type="GO" id="GO:0005789">
    <property type="term" value="C:endoplasmic reticulum membrane"/>
    <property type="evidence" value="ECO:0007669"/>
    <property type="project" value="UniProtKB-SubCell"/>
</dbReference>
<feature type="coiled-coil region" evidence="10">
    <location>
        <begin position="467"/>
        <end position="494"/>
    </location>
</feature>
<keyword evidence="5 12" id="KW-1133">Transmembrane helix</keyword>
<dbReference type="GO" id="GO:0031965">
    <property type="term" value="C:nuclear membrane"/>
    <property type="evidence" value="ECO:0007669"/>
    <property type="project" value="UniProtKB-SubCell"/>
</dbReference>
<keyword evidence="6 10" id="KW-0175">Coiled coil</keyword>
<organism evidence="14 15">
    <name type="scientific">Cocos nucifera</name>
    <name type="common">Coconut palm</name>
    <dbReference type="NCBI Taxonomy" id="13894"/>
    <lineage>
        <taxon>Eukaryota</taxon>
        <taxon>Viridiplantae</taxon>
        <taxon>Streptophyta</taxon>
        <taxon>Embryophyta</taxon>
        <taxon>Tracheophyta</taxon>
        <taxon>Spermatophyta</taxon>
        <taxon>Magnoliopsida</taxon>
        <taxon>Liliopsida</taxon>
        <taxon>Arecaceae</taxon>
        <taxon>Arecoideae</taxon>
        <taxon>Cocoseae</taxon>
        <taxon>Attaleinae</taxon>
        <taxon>Cocos</taxon>
    </lineage>
</organism>
<evidence type="ECO:0000256" key="6">
    <source>
        <dbReference type="ARBA" id="ARBA00023054"/>
    </source>
</evidence>
<keyword evidence="7 12" id="KW-0472">Membrane</keyword>
<evidence type="ECO:0000256" key="2">
    <source>
        <dbReference type="ARBA" id="ARBA00004477"/>
    </source>
</evidence>
<dbReference type="Gene3D" id="2.60.120.260">
    <property type="entry name" value="Galactose-binding domain-like"/>
    <property type="match status" value="1"/>
</dbReference>
<dbReference type="Proteomes" id="UP000797356">
    <property type="component" value="Chromosome 13"/>
</dbReference>
<evidence type="ECO:0000256" key="7">
    <source>
        <dbReference type="ARBA" id="ARBA00023136"/>
    </source>
</evidence>
<dbReference type="PANTHER" id="PTHR12953:SF0">
    <property type="entry name" value="SUN DOMAIN-CONTAINING OSSIFICATION FACTOR"/>
    <property type="match status" value="1"/>
</dbReference>
<evidence type="ECO:0000256" key="3">
    <source>
        <dbReference type="ARBA" id="ARBA00022692"/>
    </source>
</evidence>
<reference evidence="14" key="1">
    <citation type="journal article" date="2017" name="Gigascience">
        <title>The genome draft of coconut (Cocos nucifera).</title>
        <authorList>
            <person name="Xiao Y."/>
            <person name="Xu P."/>
            <person name="Fan H."/>
            <person name="Baudouin L."/>
            <person name="Xia W."/>
            <person name="Bocs S."/>
            <person name="Xu J."/>
            <person name="Li Q."/>
            <person name="Guo A."/>
            <person name="Zhou L."/>
            <person name="Li J."/>
            <person name="Wu Y."/>
            <person name="Ma Z."/>
            <person name="Armero A."/>
            <person name="Issali A.E."/>
            <person name="Liu N."/>
            <person name="Peng M."/>
            <person name="Yang Y."/>
        </authorList>
    </citation>
    <scope>NUCLEOTIDE SEQUENCE</scope>
    <source>
        <tissue evidence="14">Spear leaf of Hainan Tall coconut</tissue>
    </source>
</reference>
<gene>
    <name evidence="14" type="ORF">COCNU_13G003880</name>
</gene>
<evidence type="ECO:0000256" key="9">
    <source>
        <dbReference type="ARBA" id="ARBA00054046"/>
    </source>
</evidence>
<feature type="region of interest" description="Disordered" evidence="11">
    <location>
        <begin position="76"/>
        <end position="112"/>
    </location>
</feature>
<reference evidence="14" key="2">
    <citation type="submission" date="2019-07" db="EMBL/GenBank/DDBJ databases">
        <authorList>
            <person name="Yang Y."/>
            <person name="Bocs S."/>
            <person name="Baudouin L."/>
        </authorList>
    </citation>
    <scope>NUCLEOTIDE SEQUENCE</scope>
    <source>
        <tissue evidence="14">Spear leaf of Hainan Tall coconut</tissue>
    </source>
</reference>
<sequence length="635" mass="71299">MQRSRRAILQRRAAWEKNVIAGRKNLYKVSLSVVILSWVLLFLLNSLISNGNGSTDGMGAVVGVFSWYEAPPDPDDITDSRDNWAQSDANSDNNVQQSSNSEGESVGSSTEVLGNKDDKVCLSTFGKEQVAAVVSESDIKVDTEAPLKSDRLFRVSPPGLDEFKSKVIAVKEKPVSSHAGRVIHRVEPGGKEYNYASVTKGAKVLDFNKEAKGASNILDKDKDRYLRNPCSAVKFVVIELSEETLVETIELANFERYSSNLKDFELLSSLIYPTDNWVTLGNFTAANVKHAQRFSLPEPKWARYLKLDLLSHYGSEFYCTLSVVEVYGVDAVERMLEDLISVDNKLLEHEEHNAEQMPLKEPTDRHDTYEELTTGFDDESQSESPMTKQEPSKNNVPDPPVKTRPPKFDQKKETKPLQVGRMPGDAVLKVLMQKVQSLDINFSVLEQYLEELNSRYGHIFKEFDDDIAETDQLLEKIKLEIEDLQNSKDDFANNIGELLTWKILVSSQLDQLVRNSAMLRLEIERVRDHQFDMENRCLAVTFISFVFGCLAAAKLVIVEGAQNFSRSLSKPSPGPDNIFVCPKALILKQASLKKLVADGIQVPTLSSVVIFQIRLALVAIPPFLDIWLQMYANIP</sequence>
<evidence type="ECO:0000313" key="15">
    <source>
        <dbReference type="Proteomes" id="UP000797356"/>
    </source>
</evidence>
<feature type="compositionally biased region" description="Low complexity" evidence="11">
    <location>
        <begin position="86"/>
        <end position="109"/>
    </location>
</feature>
<feature type="domain" description="SUN" evidence="13">
    <location>
        <begin position="168"/>
        <end position="331"/>
    </location>
</feature>
<keyword evidence="4" id="KW-0256">Endoplasmic reticulum</keyword>
<dbReference type="InterPro" id="IPR045120">
    <property type="entry name" value="Suco/Slp1-like"/>
</dbReference>
<evidence type="ECO:0000256" key="10">
    <source>
        <dbReference type="SAM" id="Coils"/>
    </source>
</evidence>
<evidence type="ECO:0000256" key="4">
    <source>
        <dbReference type="ARBA" id="ARBA00022824"/>
    </source>
</evidence>
<accession>A0A8K0ITB6</accession>
<dbReference type="PANTHER" id="PTHR12953">
    <property type="entry name" value="MEMBRANE PROTEIN CH1 RELATED"/>
    <property type="match status" value="1"/>
</dbReference>
<comment type="caution">
    <text evidence="14">The sequence shown here is derived from an EMBL/GenBank/DDBJ whole genome shotgun (WGS) entry which is preliminary data.</text>
</comment>
<comment type="subcellular location">
    <subcellularLocation>
        <location evidence="2">Endoplasmic reticulum membrane</location>
        <topology evidence="2">Multi-pass membrane protein</topology>
    </subcellularLocation>
    <subcellularLocation>
        <location evidence="1">Nucleus membrane</location>
        <topology evidence="1">Multi-pass membrane protein</topology>
    </subcellularLocation>
</comment>
<evidence type="ECO:0000256" key="11">
    <source>
        <dbReference type="SAM" id="MobiDB-lite"/>
    </source>
</evidence>
<keyword evidence="15" id="KW-1185">Reference proteome</keyword>
<keyword evidence="8" id="KW-0539">Nucleus</keyword>
<evidence type="ECO:0000259" key="13">
    <source>
        <dbReference type="PROSITE" id="PS51469"/>
    </source>
</evidence>
<dbReference type="SUPFAM" id="SSF49785">
    <property type="entry name" value="Galactose-binding domain-like"/>
    <property type="match status" value="1"/>
</dbReference>
<evidence type="ECO:0000313" key="14">
    <source>
        <dbReference type="EMBL" id="KAG1366598.1"/>
    </source>
</evidence>
<dbReference type="AlphaFoldDB" id="A0A8K0ITB6"/>
<comment type="function">
    <text evidence="9">Encodes a member of the mid-SUN subfamily of SUN-domain proteins that is localized to both the nuclear envelope and the ER. It is involved in early seed development and nuclear morphology. [TAIR].</text>
</comment>
<evidence type="ECO:0000256" key="12">
    <source>
        <dbReference type="SAM" id="Phobius"/>
    </source>
</evidence>
<protein>
    <submittedName>
        <fullName evidence="14">SUN domain-containing protein 4</fullName>
    </submittedName>
</protein>
<dbReference type="InterPro" id="IPR012919">
    <property type="entry name" value="SUN_dom"/>
</dbReference>
<evidence type="ECO:0000256" key="8">
    <source>
        <dbReference type="ARBA" id="ARBA00023242"/>
    </source>
</evidence>
<dbReference type="FunFam" id="2.60.120.260:FF:000062">
    <property type="entry name" value="Galactose-binding protein isoform 3"/>
    <property type="match status" value="1"/>
</dbReference>
<dbReference type="InterPro" id="IPR008979">
    <property type="entry name" value="Galactose-bd-like_sf"/>
</dbReference>
<proteinExistence type="predicted"/>
<feature type="transmembrane region" description="Helical" evidence="12">
    <location>
        <begin position="26"/>
        <end position="48"/>
    </location>
</feature>
<dbReference type="PROSITE" id="PS51469">
    <property type="entry name" value="SUN"/>
    <property type="match status" value="1"/>
</dbReference>
<evidence type="ECO:0000256" key="5">
    <source>
        <dbReference type="ARBA" id="ARBA00022989"/>
    </source>
</evidence>
<keyword evidence="3 12" id="KW-0812">Transmembrane</keyword>
<feature type="region of interest" description="Disordered" evidence="11">
    <location>
        <begin position="374"/>
        <end position="418"/>
    </location>
</feature>
<dbReference type="EMBL" id="CM017884">
    <property type="protein sequence ID" value="KAG1366598.1"/>
    <property type="molecule type" value="Genomic_DNA"/>
</dbReference>
<name>A0A8K0ITB6_COCNU</name>
<dbReference type="GO" id="GO:0034975">
    <property type="term" value="P:protein folding in endoplasmic reticulum"/>
    <property type="evidence" value="ECO:0007669"/>
    <property type="project" value="TreeGrafter"/>
</dbReference>
<feature type="compositionally biased region" description="Polar residues" evidence="11">
    <location>
        <begin position="382"/>
        <end position="395"/>
    </location>
</feature>
<evidence type="ECO:0000256" key="1">
    <source>
        <dbReference type="ARBA" id="ARBA00004232"/>
    </source>
</evidence>